<reference evidence="3 4" key="1">
    <citation type="journal article" date="2013" name="Nature">
        <title>Anaerobic oxidation of methane coupled to nitrate reduction in a novel archaeal lineage.</title>
        <authorList>
            <person name="Haroon M.F."/>
            <person name="Hu S."/>
            <person name="Shi Y."/>
            <person name="Imelfort M."/>
            <person name="Keller J."/>
            <person name="Hugenholtz P."/>
            <person name="Yuan Z."/>
            <person name="Tyson G.W."/>
        </authorList>
    </citation>
    <scope>NUCLEOTIDE SEQUENCE [LARGE SCALE GENOMIC DNA]</scope>
    <source>
        <strain evidence="3 4">ANME-2d</strain>
    </source>
</reference>
<proteinExistence type="predicted"/>
<dbReference type="SUPFAM" id="SSF88723">
    <property type="entry name" value="PIN domain-like"/>
    <property type="match status" value="1"/>
</dbReference>
<evidence type="ECO:0000313" key="4">
    <source>
        <dbReference type="Proteomes" id="UP000027153"/>
    </source>
</evidence>
<evidence type="ECO:0000313" key="3">
    <source>
        <dbReference type="EMBL" id="KCZ73090.1"/>
    </source>
</evidence>
<evidence type="ECO:0000259" key="2">
    <source>
        <dbReference type="Pfam" id="PF01850"/>
    </source>
</evidence>
<dbReference type="InterPro" id="IPR029060">
    <property type="entry name" value="PIN-like_dom_sf"/>
</dbReference>
<sequence length="140" mass="15819">MPERKRDEVILDSGVVAAIFFKEESSEIAEKAAENYSLITLDLAYVEVANVAWKRVVFFNEPGELMLKALKNSRDFISGACKVIASRELLDRAFKIAVSDKITIYDSLFIAASEREKVPLLTTDGKLHEKLKNTRNIRLI</sequence>
<keyword evidence="4" id="KW-1185">Reference proteome</keyword>
<organism evidence="3 4">
    <name type="scientific">Candidatus Methanoperedens nitratireducens</name>
    <dbReference type="NCBI Taxonomy" id="1392998"/>
    <lineage>
        <taxon>Archaea</taxon>
        <taxon>Methanobacteriati</taxon>
        <taxon>Methanobacteriota</taxon>
        <taxon>Stenosarchaea group</taxon>
        <taxon>Methanomicrobia</taxon>
        <taxon>Methanosarcinales</taxon>
        <taxon>ANME-2 cluster</taxon>
        <taxon>Candidatus Methanoperedentaceae</taxon>
        <taxon>Candidatus Methanoperedens</taxon>
    </lineage>
</organism>
<feature type="domain" description="PIN" evidence="2">
    <location>
        <begin position="9"/>
        <end position="129"/>
    </location>
</feature>
<dbReference type="Pfam" id="PF01850">
    <property type="entry name" value="PIN"/>
    <property type="match status" value="1"/>
</dbReference>
<dbReference type="InterPro" id="IPR051619">
    <property type="entry name" value="TypeII_TA_RNase_PINc/VapC"/>
</dbReference>
<protein>
    <submittedName>
        <fullName evidence="3">Putative nucleic acid-binding protein, contains PIN domain</fullName>
    </submittedName>
</protein>
<dbReference type="PANTHER" id="PTHR35901:SF1">
    <property type="entry name" value="EXONUCLEASE VAPC9"/>
    <property type="match status" value="1"/>
</dbReference>
<dbReference type="InterPro" id="IPR044153">
    <property type="entry name" value="PIN_Pae0151-like"/>
</dbReference>
<dbReference type="CDD" id="cd09873">
    <property type="entry name" value="PIN_Pae0151-like"/>
    <property type="match status" value="1"/>
</dbReference>
<dbReference type="PANTHER" id="PTHR35901">
    <property type="entry name" value="RIBONUCLEASE VAPC3"/>
    <property type="match status" value="1"/>
</dbReference>
<dbReference type="OrthoDB" id="269293at2157"/>
<accession>A0A062VCV9</accession>
<dbReference type="EMBL" id="JMIY01000001">
    <property type="protein sequence ID" value="KCZ73090.1"/>
    <property type="molecule type" value="Genomic_DNA"/>
</dbReference>
<comment type="caution">
    <text evidence="3">The sequence shown here is derived from an EMBL/GenBank/DDBJ whole genome shotgun (WGS) entry which is preliminary data.</text>
</comment>
<dbReference type="Proteomes" id="UP000027153">
    <property type="component" value="Unassembled WGS sequence"/>
</dbReference>
<evidence type="ECO:0000256" key="1">
    <source>
        <dbReference type="ARBA" id="ARBA00022842"/>
    </source>
</evidence>
<dbReference type="RefSeq" id="WP_052368490.1">
    <property type="nucleotide sequence ID" value="NZ_JMIY01000001.1"/>
</dbReference>
<dbReference type="InterPro" id="IPR002716">
    <property type="entry name" value="PIN_dom"/>
</dbReference>
<dbReference type="AlphaFoldDB" id="A0A062VCV9"/>
<gene>
    <name evidence="3" type="ORF">ANME2D_00149</name>
</gene>
<keyword evidence="1" id="KW-0460">Magnesium</keyword>
<name>A0A062VCV9_9EURY</name>
<dbReference type="Gene3D" id="3.40.50.1010">
    <property type="entry name" value="5'-nuclease"/>
    <property type="match status" value="1"/>
</dbReference>